<dbReference type="GO" id="GO:0005737">
    <property type="term" value="C:cytoplasm"/>
    <property type="evidence" value="ECO:0007669"/>
    <property type="project" value="InterPro"/>
</dbReference>
<dbReference type="RefSeq" id="WP_339555380.1">
    <property type="nucleotide sequence ID" value="NZ_CP159258.1"/>
</dbReference>
<accession>A0AAU8E397</accession>
<comment type="subcellular location">
    <subcellularLocation>
        <location evidence="1">Secreted</location>
    </subcellularLocation>
</comment>
<reference evidence="6" key="1">
    <citation type="submission" date="2024-06" db="EMBL/GenBank/DDBJ databases">
        <title>The Caenorhabditis elegans bacterial microbiome influences microsporidia infection through nutrient limitation and inhibiting parasite invasion.</title>
        <authorList>
            <person name="Tamim El Jarkass H."/>
            <person name="Castelblanco S."/>
            <person name="Kaur M."/>
            <person name="Wan Y.C."/>
            <person name="Ellis A.E."/>
            <person name="Sheldon R.D."/>
            <person name="Lien E.C."/>
            <person name="Burton N.O."/>
            <person name="Wright G.D."/>
            <person name="Reinke A.W."/>
        </authorList>
    </citation>
    <scope>NUCLEOTIDE SEQUENCE</scope>
    <source>
        <strain evidence="6">MYb327</strain>
    </source>
</reference>
<dbReference type="Pfam" id="PF12255">
    <property type="entry name" value="TcdB_toxin_midC"/>
    <property type="match status" value="1"/>
</dbReference>
<dbReference type="GO" id="GO:0005576">
    <property type="term" value="C:extracellular region"/>
    <property type="evidence" value="ECO:0007669"/>
    <property type="project" value="UniProtKB-SubCell"/>
</dbReference>
<evidence type="ECO:0000256" key="1">
    <source>
        <dbReference type="ARBA" id="ARBA00004613"/>
    </source>
</evidence>
<feature type="domain" description="Insecticide toxin TcdB middle/C-terminal" evidence="4">
    <location>
        <begin position="871"/>
        <end position="1026"/>
    </location>
</feature>
<dbReference type="Pfam" id="PF03534">
    <property type="entry name" value="SpvB"/>
    <property type="match status" value="1"/>
</dbReference>
<dbReference type="InterPro" id="IPR028994">
    <property type="entry name" value="Integrin_alpha_N"/>
</dbReference>
<proteinExistence type="predicted"/>
<sequence>MATDQQGTLEINAPSLPKGGGAIQSIGKGWGGVGTTGAASLELPLPISKAPNRDMVPALGLGYSSDVGNSPFGIGWRLTTNAITLRTTKGVPKYDGSDQVVGPGGEVWMPERSDDGKVISRQVSEYNAVKNLGNHQVVRYWPRVEGSFDLIEHWTKLADADNPAGFWLIHGADGSLHCYGKIEASRRADPQDKSHVGVWLIDESLNLRGEHVVYEYKAETDEPVAPQFRDFRAQRYLHKVLYGNAQASPDLYSWSANGWKDVQWHFHLVFDYGERSIDLEQVPPYLPTNEWHERTDPFWNYAYGFELGNRRLCRQVLMFHQFAEELGDDPVLVQRLLLEHRQSPLGYNHLTAAHIQAYDNRGQMESRPPMEFFYNAFEQDAKRPGWSEFERMPGLNDGQRYQLVDLYGEGMPGVLFSIDKAWYYREPLRADSGGNDVSYGDWARLPGIPVADSNKPIRQSLSDLTGDGKLDWVIARPGMSGFFTLNPDRSWSNFVAYDAFPTEFFHPGAQMADLVGGGLNDLALIGPRSVRLYANHREAGFANGTNVDHDEDALPLLGNAQTELVAFSDPLGSGAQHLIRIRHNEVKCWPNLGHGKFGKGFVLCALPFEYAAFDASRVRLADLDGSGAVDLIYLASDCFRVFMNRGGEGFDQTSVDMPWPEGVRYDRLCQVSIADLQGLGCSSLVLTVPHMQPRHWRYDFVSAKPYLVNATHNNMGTVTGVSYRSSAQEWLDEKAELIAADKAPVSHLPFAMHLVSEQTQLDEITGNRLTQLFSYRKGYYDSVEREFRGFEELWQRDTEASTAERSSAGFTAPILSITTFHTGKAVDMGYDDYVSHDPLAVRLGNTVLHEYHLNDAAGRAVVPDEQLAQEMARALSGSVLRSEVYAADDDPATAIPYSVAQNRFLLRELRPKGEHQPYAVLQVLPLESIAYQYEPQLADDPLVQHTINLEWDKFGSLIHGFVVHYARRKTDKDTPPFTVGEPEDDNDYENRWWLDAHDSAQQCWYLNQGKAEVRHLEKVDGWRLGLPYRQRGNAMVLEKDELRPADINYEKFLEWAKDTGPWAAKAVMTGLSLQRYQNPADGQLLDPDALIFEALPDYQETAELDATALSAYDKLKDENGDMPFNLKEKLLSPEVGYHIMDWFLPDAKAGEPTDPSDAKNYLWSVRKSFPTYHGLAGFYNVEKFQQTKSHGITTVAYDKHWCLTTAVTLPDGCTTTILGTDYRSFLPAAIEDPNRNIQEACYNAFGEVLVTSFYGTELGVEVGFDPLSGYEPPQDRSPASAIADKNKAIGNFATATFSAPFSWMGEVSRSEPPTEEWLNWARAEGFVMPGGFICARARRHLENLQAPSDNEKQLQKYVDEAHREPLHVVALQADRYPGDPELQIRAAIACWDGFGRSLQAKQEVEPGMAWVVNDRGELDLDENGRPKEAQAARRWRVSERVEYNNKGETVRIYRPYFASAYRYINDAAIRESGYHDQQFYDAAGRPTHTVLAKKMAQGENAELKPLRREQRYRTWYSIAFDENDLFDPPPAEKRRVDWTLH</sequence>
<name>A0AAU8E397_9PSED</name>
<keyword evidence="3" id="KW-0843">Virulence</keyword>
<dbReference type="InterPro" id="IPR022045">
    <property type="entry name" value="TcdB_toxin_mid/N"/>
</dbReference>
<dbReference type="InterPro" id="IPR003284">
    <property type="entry name" value="Sal_SpvB"/>
</dbReference>
<dbReference type="SUPFAM" id="SSF69318">
    <property type="entry name" value="Integrin alpha N-terminal domain"/>
    <property type="match status" value="1"/>
</dbReference>
<evidence type="ECO:0000256" key="2">
    <source>
        <dbReference type="ARBA" id="ARBA00022525"/>
    </source>
</evidence>
<dbReference type="EMBL" id="CP159258">
    <property type="protein sequence ID" value="XCG74709.1"/>
    <property type="molecule type" value="Genomic_DNA"/>
</dbReference>
<protein>
    <submittedName>
        <fullName evidence="6">SpvB/TcaC N-terminal domain-containing protein</fullName>
    </submittedName>
</protein>
<dbReference type="Pfam" id="PF12256">
    <property type="entry name" value="TcdB_toxin_midN"/>
    <property type="match status" value="1"/>
</dbReference>
<evidence type="ECO:0000259" key="5">
    <source>
        <dbReference type="Pfam" id="PF12256"/>
    </source>
</evidence>
<evidence type="ECO:0000256" key="3">
    <source>
        <dbReference type="ARBA" id="ARBA00023026"/>
    </source>
</evidence>
<organism evidence="6">
    <name type="scientific">Pseudomonas sp. MYb327</name>
    <dbReference type="NCBI Taxonomy" id="2745230"/>
    <lineage>
        <taxon>Bacteria</taxon>
        <taxon>Pseudomonadati</taxon>
        <taxon>Pseudomonadota</taxon>
        <taxon>Gammaproteobacteria</taxon>
        <taxon>Pseudomonadales</taxon>
        <taxon>Pseudomonadaceae</taxon>
        <taxon>Pseudomonas</taxon>
    </lineage>
</organism>
<evidence type="ECO:0000313" key="6">
    <source>
        <dbReference type="EMBL" id="XCG74709.1"/>
    </source>
</evidence>
<feature type="domain" description="Insecticide toxin TcdB middle/N-terminal" evidence="5">
    <location>
        <begin position="653"/>
        <end position="823"/>
    </location>
</feature>
<keyword evidence="2" id="KW-0964">Secreted</keyword>
<dbReference type="InterPro" id="IPR022044">
    <property type="entry name" value="TcdB_toxin_mid/C"/>
</dbReference>
<gene>
    <name evidence="6" type="ORF">ABVN21_01055</name>
</gene>
<dbReference type="PRINTS" id="PR01341">
    <property type="entry name" value="SALSPVBPROT"/>
</dbReference>
<evidence type="ECO:0000259" key="4">
    <source>
        <dbReference type="Pfam" id="PF12255"/>
    </source>
</evidence>